<gene>
    <name evidence="6" type="ORF">CJ014_15630</name>
</gene>
<comment type="caution">
    <text evidence="6">The sequence shown here is derived from an EMBL/GenBank/DDBJ whole genome shotgun (WGS) entry which is preliminary data.</text>
</comment>
<proteinExistence type="predicted"/>
<dbReference type="GO" id="GO:0006654">
    <property type="term" value="P:phosphatidic acid biosynthetic process"/>
    <property type="evidence" value="ECO:0007669"/>
    <property type="project" value="TreeGrafter"/>
</dbReference>
<dbReference type="SUPFAM" id="SSF69593">
    <property type="entry name" value="Glycerol-3-phosphate (1)-acyltransferase"/>
    <property type="match status" value="1"/>
</dbReference>
<feature type="domain" description="Phospholipid/glycerol acyltransferase" evidence="5">
    <location>
        <begin position="124"/>
        <end position="238"/>
    </location>
</feature>
<dbReference type="AlphaFoldDB" id="A0A2G9WUJ9"/>
<keyword evidence="3" id="KW-0012">Acyltransferase</keyword>
<keyword evidence="4" id="KW-0472">Membrane</keyword>
<sequence length="312" mass="34167">MRKEEANASARKVVRLFGQADAQGGNQRIRPKSCETFRTSGCAERETAHAGRRSMLIRSYLYSFAFFSVTAVMAIAGAPFALGGHRGVMIVVKAWTSTLIRLHSLITGTHHEYRHLERIPPGGFILASKHQSTFETLALVPLLADPAFILKRELTWIPVFGWWLKLAGNIAIDRGSPTAALRKVIEGTRAAVAAGRQVIIFPEGTRAEAGARPDYKQGIAQIYKSVDAPVLPVAHNAGAVWPRKARVHRRGTIVVEFLEPIPPGLKPRDMFQRLESDIEAACDRLLVEAARRGDDLPATARARVAELTAPAS</sequence>
<dbReference type="OrthoDB" id="5290997at2"/>
<organism evidence="6 7">
    <name type="scientific">Pleomorphomonas carboxyditropha</name>
    <dbReference type="NCBI Taxonomy" id="2023338"/>
    <lineage>
        <taxon>Bacteria</taxon>
        <taxon>Pseudomonadati</taxon>
        <taxon>Pseudomonadota</taxon>
        <taxon>Alphaproteobacteria</taxon>
        <taxon>Hyphomicrobiales</taxon>
        <taxon>Pleomorphomonadaceae</taxon>
        <taxon>Pleomorphomonas</taxon>
    </lineage>
</organism>
<dbReference type="EMBL" id="NQVN01000010">
    <property type="protein sequence ID" value="PIO98391.1"/>
    <property type="molecule type" value="Genomic_DNA"/>
</dbReference>
<dbReference type="CDD" id="cd07989">
    <property type="entry name" value="LPLAT_AGPAT-like"/>
    <property type="match status" value="1"/>
</dbReference>
<keyword evidence="7" id="KW-1185">Reference proteome</keyword>
<dbReference type="PANTHER" id="PTHR10434">
    <property type="entry name" value="1-ACYL-SN-GLYCEROL-3-PHOSPHATE ACYLTRANSFERASE"/>
    <property type="match status" value="1"/>
</dbReference>
<dbReference type="GO" id="GO:0003841">
    <property type="term" value="F:1-acylglycerol-3-phosphate O-acyltransferase activity"/>
    <property type="evidence" value="ECO:0007669"/>
    <property type="project" value="TreeGrafter"/>
</dbReference>
<keyword evidence="2" id="KW-0808">Transferase</keyword>
<keyword evidence="4" id="KW-0812">Transmembrane</keyword>
<dbReference type="InterPro" id="IPR002123">
    <property type="entry name" value="Plipid/glycerol_acylTrfase"/>
</dbReference>
<evidence type="ECO:0000313" key="7">
    <source>
        <dbReference type="Proteomes" id="UP000231070"/>
    </source>
</evidence>
<evidence type="ECO:0000259" key="5">
    <source>
        <dbReference type="SMART" id="SM00563"/>
    </source>
</evidence>
<dbReference type="PANTHER" id="PTHR10434:SF40">
    <property type="entry name" value="1-ACYL-SN-GLYCEROL-3-PHOSPHATE ACYLTRANSFERASE"/>
    <property type="match status" value="1"/>
</dbReference>
<evidence type="ECO:0000256" key="4">
    <source>
        <dbReference type="SAM" id="Phobius"/>
    </source>
</evidence>
<dbReference type="Proteomes" id="UP000231070">
    <property type="component" value="Unassembled WGS sequence"/>
</dbReference>
<evidence type="ECO:0000256" key="3">
    <source>
        <dbReference type="ARBA" id="ARBA00023315"/>
    </source>
</evidence>
<keyword evidence="4" id="KW-1133">Transmembrane helix</keyword>
<reference evidence="6 7" key="1">
    <citation type="submission" date="2017-08" db="EMBL/GenBank/DDBJ databases">
        <title>Pleomorphomonas carboxidotrophicus sp. nov., a new mesophilic hydrogenogenic carboxidotroph.</title>
        <authorList>
            <person name="Esquivel-Elizondo S."/>
            <person name="Krajmalnik-Brown R."/>
            <person name="Maldonado J."/>
        </authorList>
    </citation>
    <scope>NUCLEOTIDE SEQUENCE [LARGE SCALE GENOMIC DNA]</scope>
    <source>
        <strain evidence="6 7">SVCO-16</strain>
    </source>
</reference>
<feature type="transmembrane region" description="Helical" evidence="4">
    <location>
        <begin position="60"/>
        <end position="82"/>
    </location>
</feature>
<evidence type="ECO:0000256" key="2">
    <source>
        <dbReference type="ARBA" id="ARBA00022679"/>
    </source>
</evidence>
<comment type="pathway">
    <text evidence="1">Lipid metabolism.</text>
</comment>
<name>A0A2G9WUJ9_9HYPH</name>
<dbReference type="SMART" id="SM00563">
    <property type="entry name" value="PlsC"/>
    <property type="match status" value="1"/>
</dbReference>
<accession>A0A2G9WUJ9</accession>
<dbReference type="Pfam" id="PF01553">
    <property type="entry name" value="Acyltransferase"/>
    <property type="match status" value="1"/>
</dbReference>
<evidence type="ECO:0000256" key="1">
    <source>
        <dbReference type="ARBA" id="ARBA00005189"/>
    </source>
</evidence>
<evidence type="ECO:0000313" key="6">
    <source>
        <dbReference type="EMBL" id="PIO98391.1"/>
    </source>
</evidence>
<protein>
    <recommendedName>
        <fullName evidence="5">Phospholipid/glycerol acyltransferase domain-containing protein</fullName>
    </recommendedName>
</protein>